<feature type="region of interest" description="Disordered" evidence="1">
    <location>
        <begin position="441"/>
        <end position="483"/>
    </location>
</feature>
<sequence>MDEGAGGDPPSNRGSGSARPLLIASSSHLRSPLVRSPLSRSPQARVGRTVLGTGKKGAATHPATARVAEARPAATRAADVGAATTGAGQGVAGQVEEGAGQGVNGGGRGHLRARTVLPSLPSRTTYKGWDDTEVGDDSEDVEDSENEEEVHEDLPRYEQNQAPYVEYDHDDPLMEVGSTYPSMKVFRLAMSQHAIKHEFEYNIAKSGPKRFRAYCSRKVFDNCPWWIYATTTEDGCTVKENRCNRFTKPVGPVLVSMSDEEWERSVKARHDDGQGTQFDTVYQRRKQTEDESSDDDDTKDETYVPPSGAPRAAPRTAAGSSGIAAASSSEGSEEEEEQEVFDVDGIIPPVYRVTRRTVDYDKEHLPLRIKNDLRSAAVDNNAAAPTHSASTSAAPRGSGQQRDKPPSPIKRLFAEQSPEIESFEARMSRYEQENPYSSWFGDTYISGAVFGPGGAGTSQVPPFNPPPPPPNNDEDDEEDDKEE</sequence>
<feature type="domain" description="Transposase MuDR plant" evidence="2">
    <location>
        <begin position="174"/>
        <end position="234"/>
    </location>
</feature>
<proteinExistence type="predicted"/>
<feature type="compositionally biased region" description="Pro residues" evidence="1">
    <location>
        <begin position="462"/>
        <end position="471"/>
    </location>
</feature>
<feature type="compositionally biased region" description="Acidic residues" evidence="1">
    <location>
        <begin position="331"/>
        <end position="342"/>
    </location>
</feature>
<reference evidence="3" key="2">
    <citation type="submission" date="2021-12" db="EMBL/GenBank/DDBJ databases">
        <title>Resequencing data analysis of finger millet.</title>
        <authorList>
            <person name="Hatakeyama M."/>
            <person name="Aluri S."/>
            <person name="Balachadran M.T."/>
            <person name="Sivarajan S.R."/>
            <person name="Poveda L."/>
            <person name="Shimizu-Inatsugi R."/>
            <person name="Schlapbach R."/>
            <person name="Sreeman S.M."/>
            <person name="Shimizu K.K."/>
        </authorList>
    </citation>
    <scope>NUCLEOTIDE SEQUENCE</scope>
</reference>
<feature type="compositionally biased region" description="Low complexity" evidence="1">
    <location>
        <begin position="86"/>
        <end position="98"/>
    </location>
</feature>
<dbReference type="EMBL" id="BQKI01000002">
    <property type="protein sequence ID" value="GJM88625.1"/>
    <property type="molecule type" value="Genomic_DNA"/>
</dbReference>
<feature type="compositionally biased region" description="Low complexity" evidence="1">
    <location>
        <begin position="305"/>
        <end position="330"/>
    </location>
</feature>
<feature type="compositionally biased region" description="Acidic residues" evidence="1">
    <location>
        <begin position="290"/>
        <end position="299"/>
    </location>
</feature>
<protein>
    <recommendedName>
        <fullName evidence="2">Transposase MuDR plant domain-containing protein</fullName>
    </recommendedName>
</protein>
<feature type="compositionally biased region" description="Basic and acidic residues" evidence="1">
    <location>
        <begin position="264"/>
        <end position="273"/>
    </location>
</feature>
<accession>A0AAV5BSG6</accession>
<feature type="region of interest" description="Disordered" evidence="1">
    <location>
        <begin position="1"/>
        <end position="73"/>
    </location>
</feature>
<feature type="compositionally biased region" description="Acidic residues" evidence="1">
    <location>
        <begin position="131"/>
        <end position="151"/>
    </location>
</feature>
<evidence type="ECO:0000313" key="3">
    <source>
        <dbReference type="EMBL" id="GJM88625.1"/>
    </source>
</evidence>
<dbReference type="Pfam" id="PF03108">
    <property type="entry name" value="DBD_Tnp_Mut"/>
    <property type="match status" value="1"/>
</dbReference>
<evidence type="ECO:0000259" key="2">
    <source>
        <dbReference type="Pfam" id="PF03108"/>
    </source>
</evidence>
<organism evidence="3 4">
    <name type="scientific">Eleusine coracana subsp. coracana</name>
    <dbReference type="NCBI Taxonomy" id="191504"/>
    <lineage>
        <taxon>Eukaryota</taxon>
        <taxon>Viridiplantae</taxon>
        <taxon>Streptophyta</taxon>
        <taxon>Embryophyta</taxon>
        <taxon>Tracheophyta</taxon>
        <taxon>Spermatophyta</taxon>
        <taxon>Magnoliopsida</taxon>
        <taxon>Liliopsida</taxon>
        <taxon>Poales</taxon>
        <taxon>Poaceae</taxon>
        <taxon>PACMAD clade</taxon>
        <taxon>Chloridoideae</taxon>
        <taxon>Cynodonteae</taxon>
        <taxon>Eleusininae</taxon>
        <taxon>Eleusine</taxon>
    </lineage>
</organism>
<feature type="region of interest" description="Disordered" evidence="1">
    <location>
        <begin position="264"/>
        <end position="343"/>
    </location>
</feature>
<dbReference type="InterPro" id="IPR004332">
    <property type="entry name" value="Transposase_MuDR"/>
</dbReference>
<evidence type="ECO:0000256" key="1">
    <source>
        <dbReference type="SAM" id="MobiDB-lite"/>
    </source>
</evidence>
<feature type="region of interest" description="Disordered" evidence="1">
    <location>
        <begin position="86"/>
        <end position="161"/>
    </location>
</feature>
<dbReference type="AlphaFoldDB" id="A0AAV5BSG6"/>
<feature type="compositionally biased region" description="Low complexity" evidence="1">
    <location>
        <begin position="382"/>
        <end position="395"/>
    </location>
</feature>
<name>A0AAV5BSG6_ELECO</name>
<reference evidence="3" key="1">
    <citation type="journal article" date="2018" name="DNA Res.">
        <title>Multiple hybrid de novo genome assembly of finger millet, an orphan allotetraploid crop.</title>
        <authorList>
            <person name="Hatakeyama M."/>
            <person name="Aluri S."/>
            <person name="Balachadran M.T."/>
            <person name="Sivarajan S.R."/>
            <person name="Patrignani A."/>
            <person name="Gruter S."/>
            <person name="Poveda L."/>
            <person name="Shimizu-Inatsugi R."/>
            <person name="Baeten J."/>
            <person name="Francoijs K.J."/>
            <person name="Nataraja K.N."/>
            <person name="Reddy Y.A.N."/>
            <person name="Phadnis S."/>
            <person name="Ravikumar R.L."/>
            <person name="Schlapbach R."/>
            <person name="Sreeman S.M."/>
            <person name="Shimizu K.K."/>
        </authorList>
    </citation>
    <scope>NUCLEOTIDE SEQUENCE</scope>
</reference>
<gene>
    <name evidence="3" type="primary">ga04707</name>
    <name evidence="3" type="ORF">PR202_ga04707</name>
</gene>
<comment type="caution">
    <text evidence="3">The sequence shown here is derived from an EMBL/GenBank/DDBJ whole genome shotgun (WGS) entry which is preliminary data.</text>
</comment>
<keyword evidence="4" id="KW-1185">Reference proteome</keyword>
<feature type="compositionally biased region" description="Acidic residues" evidence="1">
    <location>
        <begin position="472"/>
        <end position="483"/>
    </location>
</feature>
<feature type="compositionally biased region" description="Low complexity" evidence="1">
    <location>
        <begin position="63"/>
        <end position="73"/>
    </location>
</feature>
<evidence type="ECO:0000313" key="4">
    <source>
        <dbReference type="Proteomes" id="UP001054889"/>
    </source>
</evidence>
<dbReference type="Proteomes" id="UP001054889">
    <property type="component" value="Unassembled WGS sequence"/>
</dbReference>
<feature type="compositionally biased region" description="Low complexity" evidence="1">
    <location>
        <begin position="25"/>
        <end position="42"/>
    </location>
</feature>
<feature type="compositionally biased region" description="Gly residues" evidence="1">
    <location>
        <begin position="99"/>
        <end position="108"/>
    </location>
</feature>
<feature type="region of interest" description="Disordered" evidence="1">
    <location>
        <begin position="381"/>
        <end position="426"/>
    </location>
</feature>